<evidence type="ECO:0000313" key="3">
    <source>
        <dbReference type="Proteomes" id="UP000254978"/>
    </source>
</evidence>
<dbReference type="InterPro" id="IPR014729">
    <property type="entry name" value="Rossmann-like_a/b/a_fold"/>
</dbReference>
<dbReference type="OrthoDB" id="3174546at2"/>
<keyword evidence="3" id="KW-1185">Reference proteome</keyword>
<dbReference type="RefSeq" id="WP_115281052.1">
    <property type="nucleotide sequence ID" value="NZ_AP022600.1"/>
</dbReference>
<dbReference type="Proteomes" id="UP000254978">
    <property type="component" value="Unassembled WGS sequence"/>
</dbReference>
<feature type="domain" description="UspA" evidence="1">
    <location>
        <begin position="155"/>
        <end position="278"/>
    </location>
</feature>
<organism evidence="2 3">
    <name type="scientific">Mycolicibacterium tokaiense</name>
    <dbReference type="NCBI Taxonomy" id="39695"/>
    <lineage>
        <taxon>Bacteria</taxon>
        <taxon>Bacillati</taxon>
        <taxon>Actinomycetota</taxon>
        <taxon>Actinomycetes</taxon>
        <taxon>Mycobacteriales</taxon>
        <taxon>Mycobacteriaceae</taxon>
        <taxon>Mycolicibacterium</taxon>
    </lineage>
</organism>
<dbReference type="EMBL" id="UGQT01000001">
    <property type="protein sequence ID" value="STZ62330.1"/>
    <property type="molecule type" value="Genomic_DNA"/>
</dbReference>
<reference evidence="2 3" key="1">
    <citation type="submission" date="2018-06" db="EMBL/GenBank/DDBJ databases">
        <authorList>
            <consortium name="Pathogen Informatics"/>
            <person name="Doyle S."/>
        </authorList>
    </citation>
    <scope>NUCLEOTIDE SEQUENCE [LARGE SCALE GENOMIC DNA]</scope>
    <source>
        <strain evidence="2 3">NCTC10821</strain>
    </source>
</reference>
<dbReference type="SUPFAM" id="SSF52402">
    <property type="entry name" value="Adenine nucleotide alpha hydrolases-like"/>
    <property type="match status" value="2"/>
</dbReference>
<dbReference type="Pfam" id="PF00582">
    <property type="entry name" value="Usp"/>
    <property type="match status" value="1"/>
</dbReference>
<protein>
    <submittedName>
        <fullName evidence="2">Universal stress family protein</fullName>
    </submittedName>
</protein>
<gene>
    <name evidence="2" type="ORF">NCTC10821_05899</name>
</gene>
<evidence type="ECO:0000259" key="1">
    <source>
        <dbReference type="Pfam" id="PF00582"/>
    </source>
</evidence>
<accession>A0A378TNX3</accession>
<proteinExistence type="predicted"/>
<evidence type="ECO:0000313" key="2">
    <source>
        <dbReference type="EMBL" id="STZ62330.1"/>
    </source>
</evidence>
<name>A0A378TNX3_9MYCO</name>
<sequence>MCAAREPETAHTRSAAGVVVLIDASDVRDCVVRWAAEDAALHGESLTLLMTLPRDDLTVRNPEVVRRLRKLERRSAVTLLEHAHCIAESAVGGGGSPWVTEQIIFAAPVDAMVSAAQRHRLVVVGRDSISGGMLRRSPRPVAVIPDDGRDRRRRDSVLLGVAGAPTPDEATAVAFDEASKRRVPLTVLQVGCGTARSNSGAGPDVRARLARWSERYPNVAVNLVQEPGHPTQRLLHHSRIAQLVVVGRRRRVGPASLAHRHVGTAMIHASTVPVIVVPDTADA</sequence>
<dbReference type="AlphaFoldDB" id="A0A378TNX3"/>
<dbReference type="InterPro" id="IPR006016">
    <property type="entry name" value="UspA"/>
</dbReference>
<dbReference type="Gene3D" id="3.40.50.620">
    <property type="entry name" value="HUPs"/>
    <property type="match status" value="2"/>
</dbReference>